<evidence type="ECO:0000256" key="5">
    <source>
        <dbReference type="ARBA" id="ARBA00023288"/>
    </source>
</evidence>
<dbReference type="EMBL" id="JBHTLU010000036">
    <property type="protein sequence ID" value="MFD1223663.1"/>
    <property type="molecule type" value="Genomic_DNA"/>
</dbReference>
<evidence type="ECO:0000313" key="8">
    <source>
        <dbReference type="Proteomes" id="UP001597180"/>
    </source>
</evidence>
<sequence>MRKARIAPLVSLAAIIALTACTTTETSPKSPGDTKKEPIELVFATHLGMSQETFNKEIGDPIRQKFPYITPKYIERGNGTNLNDLVSAGTAPDITWFVHSSFVNTIQQLGLDYDLTDLIKKYNYDMNRYYPQALETLKYYTGGKGIYGIPKEISQSVLYYNKDIFDKFGVPYPKDGMTWDEAYELARTMTRTVDGTAYRGMSTFYSTILRENQLSISPLSPTEDKANVNNDQWKQLLLTLDKIYKIPGNNRPTNTRSITPEVEQFEKQLNVAMLISGYGRQVNFPPNLNWDVVSMPTFKDKPKVGQQSSPTFWGITPTSKHKEDAFEVIMYLMNDERMMDNSKKGLLTPVNKPEIRKAFGTDAPELKGKNLEAAYYNTYAPIEPARASGLNNAIRQDAINIVNDAFTDMLLNNIDVNTALRQADEKINQKFVEKK</sequence>
<gene>
    <name evidence="7" type="ORF">ACFQ4B_26430</name>
</gene>
<dbReference type="SUPFAM" id="SSF53850">
    <property type="entry name" value="Periplasmic binding protein-like II"/>
    <property type="match status" value="1"/>
</dbReference>
<organism evidence="7 8">
    <name type="scientific">Paenibacillus vulneris</name>
    <dbReference type="NCBI Taxonomy" id="1133364"/>
    <lineage>
        <taxon>Bacteria</taxon>
        <taxon>Bacillati</taxon>
        <taxon>Bacillota</taxon>
        <taxon>Bacilli</taxon>
        <taxon>Bacillales</taxon>
        <taxon>Paenibacillaceae</taxon>
        <taxon>Paenibacillus</taxon>
    </lineage>
</organism>
<evidence type="ECO:0000256" key="2">
    <source>
        <dbReference type="ARBA" id="ARBA00022729"/>
    </source>
</evidence>
<dbReference type="PROSITE" id="PS51257">
    <property type="entry name" value="PROKAR_LIPOPROTEIN"/>
    <property type="match status" value="1"/>
</dbReference>
<keyword evidence="3" id="KW-0472">Membrane</keyword>
<reference evidence="8" key="1">
    <citation type="journal article" date="2019" name="Int. J. Syst. Evol. Microbiol.">
        <title>The Global Catalogue of Microorganisms (GCM) 10K type strain sequencing project: providing services to taxonomists for standard genome sequencing and annotation.</title>
        <authorList>
            <consortium name="The Broad Institute Genomics Platform"/>
            <consortium name="The Broad Institute Genome Sequencing Center for Infectious Disease"/>
            <person name="Wu L."/>
            <person name="Ma J."/>
        </authorList>
    </citation>
    <scope>NUCLEOTIDE SEQUENCE [LARGE SCALE GENOMIC DNA]</scope>
    <source>
        <strain evidence="8">CCUG 53270</strain>
    </source>
</reference>
<feature type="chain" id="PRO_5047187126" evidence="6">
    <location>
        <begin position="20"/>
        <end position="435"/>
    </location>
</feature>
<protein>
    <submittedName>
        <fullName evidence="7">ABC transporter substrate-binding protein</fullName>
    </submittedName>
</protein>
<keyword evidence="5" id="KW-0449">Lipoprotein</keyword>
<evidence type="ECO:0000256" key="3">
    <source>
        <dbReference type="ARBA" id="ARBA00023136"/>
    </source>
</evidence>
<feature type="signal peptide" evidence="6">
    <location>
        <begin position="1"/>
        <end position="19"/>
    </location>
</feature>
<dbReference type="Pfam" id="PF13416">
    <property type="entry name" value="SBP_bac_8"/>
    <property type="match status" value="1"/>
</dbReference>
<keyword evidence="1" id="KW-1003">Cell membrane</keyword>
<keyword evidence="2 6" id="KW-0732">Signal</keyword>
<dbReference type="InterPro" id="IPR006059">
    <property type="entry name" value="SBP"/>
</dbReference>
<name>A0ABW3USF6_9BACL</name>
<evidence type="ECO:0000313" key="7">
    <source>
        <dbReference type="EMBL" id="MFD1223663.1"/>
    </source>
</evidence>
<proteinExistence type="predicted"/>
<keyword evidence="4" id="KW-0564">Palmitate</keyword>
<comment type="caution">
    <text evidence="7">The sequence shown here is derived from an EMBL/GenBank/DDBJ whole genome shotgun (WGS) entry which is preliminary data.</text>
</comment>
<evidence type="ECO:0000256" key="6">
    <source>
        <dbReference type="SAM" id="SignalP"/>
    </source>
</evidence>
<dbReference type="Proteomes" id="UP001597180">
    <property type="component" value="Unassembled WGS sequence"/>
</dbReference>
<dbReference type="PANTHER" id="PTHR43649">
    <property type="entry name" value="ARABINOSE-BINDING PROTEIN-RELATED"/>
    <property type="match status" value="1"/>
</dbReference>
<dbReference type="PANTHER" id="PTHR43649:SF33">
    <property type="entry name" value="POLYGALACTURONAN_RHAMNOGALACTURONAN-BINDING PROTEIN YTCQ"/>
    <property type="match status" value="1"/>
</dbReference>
<evidence type="ECO:0000256" key="1">
    <source>
        <dbReference type="ARBA" id="ARBA00022475"/>
    </source>
</evidence>
<dbReference type="InterPro" id="IPR050490">
    <property type="entry name" value="Bact_solute-bd_prot1"/>
</dbReference>
<dbReference type="Gene3D" id="3.40.190.10">
    <property type="entry name" value="Periplasmic binding protein-like II"/>
    <property type="match status" value="1"/>
</dbReference>
<evidence type="ECO:0000256" key="4">
    <source>
        <dbReference type="ARBA" id="ARBA00023139"/>
    </source>
</evidence>
<dbReference type="RefSeq" id="WP_345587896.1">
    <property type="nucleotide sequence ID" value="NZ_BAABJG010000014.1"/>
</dbReference>
<keyword evidence="8" id="KW-1185">Reference proteome</keyword>
<accession>A0ABW3USF6</accession>